<reference evidence="2" key="1">
    <citation type="submission" date="2016-11" db="UniProtKB">
        <authorList>
            <consortium name="WormBaseParasite"/>
        </authorList>
    </citation>
    <scope>IDENTIFICATION</scope>
</reference>
<dbReference type="Proteomes" id="UP000095287">
    <property type="component" value="Unplaced"/>
</dbReference>
<dbReference type="WBParaSite" id="L893_g27088.t1">
    <property type="protein sequence ID" value="L893_g27088.t1"/>
    <property type="gene ID" value="L893_g27088"/>
</dbReference>
<dbReference type="AlphaFoldDB" id="A0A1I7ZK32"/>
<proteinExistence type="predicted"/>
<sequence>MHCPWWCYMSHYVCNVNELSTICGHLELSSSAATAFPIMDSLPLLFCSSVAELVMKSDNIKTIDKLTSFFLIVDPQRIGVWKNGFRWRMKIVKEEWALAKKKPINKTTEGRKPLNDQSFDVPDTFIQSWRELSMYDLEKTLQS</sequence>
<organism evidence="1 2">
    <name type="scientific">Steinernema glaseri</name>
    <dbReference type="NCBI Taxonomy" id="37863"/>
    <lineage>
        <taxon>Eukaryota</taxon>
        <taxon>Metazoa</taxon>
        <taxon>Ecdysozoa</taxon>
        <taxon>Nematoda</taxon>
        <taxon>Chromadorea</taxon>
        <taxon>Rhabditida</taxon>
        <taxon>Tylenchina</taxon>
        <taxon>Panagrolaimomorpha</taxon>
        <taxon>Strongyloidoidea</taxon>
        <taxon>Steinernematidae</taxon>
        <taxon>Steinernema</taxon>
    </lineage>
</organism>
<accession>A0A1I7ZK32</accession>
<protein>
    <submittedName>
        <fullName evidence="2">Ovule protein</fullName>
    </submittedName>
</protein>
<name>A0A1I7ZK32_9BILA</name>
<evidence type="ECO:0000313" key="1">
    <source>
        <dbReference type="Proteomes" id="UP000095287"/>
    </source>
</evidence>
<keyword evidence="1" id="KW-1185">Reference proteome</keyword>
<evidence type="ECO:0000313" key="2">
    <source>
        <dbReference type="WBParaSite" id="L893_g27088.t1"/>
    </source>
</evidence>